<dbReference type="eggNOG" id="COG2801">
    <property type="taxonomic scope" value="Bacteria"/>
</dbReference>
<dbReference type="HOGENOM" id="CLU_1105276_0_0_6"/>
<dbReference type="SUPFAM" id="SSF53098">
    <property type="entry name" value="Ribonuclease H-like"/>
    <property type="match status" value="1"/>
</dbReference>
<organism evidence="3 4">
    <name type="scientific">Acidithiobacillus ferrooxidans (strain ATCC 23270 / DSM 14882 / CIP 104768 / NCIMB 8455)</name>
    <name type="common">Ferrobacillus ferrooxidans (strain ATCC 23270)</name>
    <dbReference type="NCBI Taxonomy" id="243159"/>
    <lineage>
        <taxon>Bacteria</taxon>
        <taxon>Pseudomonadati</taxon>
        <taxon>Pseudomonadota</taxon>
        <taxon>Acidithiobacillia</taxon>
        <taxon>Acidithiobacillales</taxon>
        <taxon>Acidithiobacillaceae</taxon>
        <taxon>Acidithiobacillus</taxon>
    </lineage>
</organism>
<evidence type="ECO:0000256" key="1">
    <source>
        <dbReference type="SAM" id="MobiDB-lite"/>
    </source>
</evidence>
<evidence type="ECO:0000313" key="4">
    <source>
        <dbReference type="Proteomes" id="UP000001362"/>
    </source>
</evidence>
<dbReference type="InterPro" id="IPR001584">
    <property type="entry name" value="Integrase_cat-core"/>
</dbReference>
<name>B7JAY9_ACIF2</name>
<keyword evidence="4" id="KW-1185">Reference proteome</keyword>
<accession>B7JAY9</accession>
<gene>
    <name evidence="3" type="ordered locus">AFE_1649</name>
</gene>
<dbReference type="InterPro" id="IPR036397">
    <property type="entry name" value="RNaseH_sf"/>
</dbReference>
<protein>
    <submittedName>
        <fullName evidence="3">Conserved domain protein</fullName>
    </submittedName>
</protein>
<dbReference type="GeneID" id="65280841"/>
<dbReference type="Gene3D" id="3.30.420.10">
    <property type="entry name" value="Ribonuclease H-like superfamily/Ribonuclease H"/>
    <property type="match status" value="1"/>
</dbReference>
<dbReference type="KEGG" id="afr:AFE_1649"/>
<dbReference type="Pfam" id="PF00665">
    <property type="entry name" value="rve"/>
    <property type="match status" value="1"/>
</dbReference>
<feature type="domain" description="Integrase catalytic" evidence="2">
    <location>
        <begin position="124"/>
        <end position="251"/>
    </location>
</feature>
<sequence>MVIRYLMKISGYFRQQITRLIAQYRQHGRLQRRQRTVAGFQHQYTAKDIRLLAAMDERHDTSCGQAIKKLCERACAVFGQAEYERLASISVNHLYNLRKSTIYTRQRRHFAKTRPKPSTLGERRQPQPNGRPGYIRIDTVHQGDLDKQKGVYHINAVDEQTQFEIVVSVEKISEQHLIPALEQLLDSFPFTVLSFHSDNGSEYINKRVAELLEKLRIEFTKSRSRHSNDNARAESKNGAVVRKLFGYSHIP</sequence>
<dbReference type="InterPro" id="IPR012337">
    <property type="entry name" value="RNaseH-like_sf"/>
</dbReference>
<dbReference type="GO" id="GO:0015074">
    <property type="term" value="P:DNA integration"/>
    <property type="evidence" value="ECO:0007669"/>
    <property type="project" value="InterPro"/>
</dbReference>
<dbReference type="AlphaFoldDB" id="B7JAY9"/>
<dbReference type="EMBL" id="CP001219">
    <property type="protein sequence ID" value="ACK80840.1"/>
    <property type="molecule type" value="Genomic_DNA"/>
</dbReference>
<reference evidence="3 4" key="1">
    <citation type="journal article" date="2008" name="BMC Genomics">
        <title>Acidithiobacillus ferrooxidans metabolism: from genome sequence to industrial applications.</title>
        <authorList>
            <person name="Valdes J."/>
            <person name="Pedroso I."/>
            <person name="Quatrini R."/>
            <person name="Dodson R.J."/>
            <person name="Tettelin H."/>
            <person name="Blake R.II."/>
            <person name="Eisen J.A."/>
            <person name="Holmes D.S."/>
        </authorList>
    </citation>
    <scope>NUCLEOTIDE SEQUENCE [LARGE SCALE GENOMIC DNA]</scope>
    <source>
        <strain evidence="4">ATCC 23270 / DSM 14882 / CIP 104768 / NCIMB 8455</strain>
    </source>
</reference>
<dbReference type="GO" id="GO:0003676">
    <property type="term" value="F:nucleic acid binding"/>
    <property type="evidence" value="ECO:0007669"/>
    <property type="project" value="InterPro"/>
</dbReference>
<evidence type="ECO:0000313" key="3">
    <source>
        <dbReference type="EMBL" id="ACK80840.1"/>
    </source>
</evidence>
<dbReference type="PaxDb" id="243159-AFE_1649"/>
<dbReference type="Proteomes" id="UP000001362">
    <property type="component" value="Chromosome"/>
</dbReference>
<dbReference type="PROSITE" id="PS50994">
    <property type="entry name" value="INTEGRASE"/>
    <property type="match status" value="1"/>
</dbReference>
<dbReference type="STRING" id="243159.AFE_1649"/>
<feature type="region of interest" description="Disordered" evidence="1">
    <location>
        <begin position="108"/>
        <end position="132"/>
    </location>
</feature>
<proteinExistence type="predicted"/>
<dbReference type="RefSeq" id="WP_009569195.1">
    <property type="nucleotide sequence ID" value="NC_011761.1"/>
</dbReference>
<evidence type="ECO:0000259" key="2">
    <source>
        <dbReference type="PROSITE" id="PS50994"/>
    </source>
</evidence>